<organism evidence="2 3">
    <name type="scientific">Datura stramonium</name>
    <name type="common">Jimsonweed</name>
    <name type="synonym">Common thornapple</name>
    <dbReference type="NCBI Taxonomy" id="4076"/>
    <lineage>
        <taxon>Eukaryota</taxon>
        <taxon>Viridiplantae</taxon>
        <taxon>Streptophyta</taxon>
        <taxon>Embryophyta</taxon>
        <taxon>Tracheophyta</taxon>
        <taxon>Spermatophyta</taxon>
        <taxon>Magnoliopsida</taxon>
        <taxon>eudicotyledons</taxon>
        <taxon>Gunneridae</taxon>
        <taxon>Pentapetalae</taxon>
        <taxon>asterids</taxon>
        <taxon>lamiids</taxon>
        <taxon>Solanales</taxon>
        <taxon>Solanaceae</taxon>
        <taxon>Solanoideae</taxon>
        <taxon>Datureae</taxon>
        <taxon>Datura</taxon>
    </lineage>
</organism>
<gene>
    <name evidence="2" type="ORF">HAX54_005668</name>
</gene>
<feature type="non-terminal residue" evidence="2">
    <location>
        <position position="1"/>
    </location>
</feature>
<keyword evidence="3" id="KW-1185">Reference proteome</keyword>
<feature type="compositionally biased region" description="Basic and acidic residues" evidence="1">
    <location>
        <begin position="31"/>
        <end position="43"/>
    </location>
</feature>
<name>A0ABS8WXN2_DATST</name>
<dbReference type="Proteomes" id="UP000823775">
    <property type="component" value="Unassembled WGS sequence"/>
</dbReference>
<feature type="compositionally biased region" description="Basic and acidic residues" evidence="1">
    <location>
        <begin position="1"/>
        <end position="15"/>
    </location>
</feature>
<comment type="caution">
    <text evidence="2">The sequence shown here is derived from an EMBL/GenBank/DDBJ whole genome shotgun (WGS) entry which is preliminary data.</text>
</comment>
<protein>
    <submittedName>
        <fullName evidence="2">Uncharacterized protein</fullName>
    </submittedName>
</protein>
<sequence>RLDAQTKRRRIEQDRCQANGMSVRKCRHRPIASDEHNKGEKSGNQRLPSRIPIPIHESPSPNSTL</sequence>
<dbReference type="EMBL" id="JACEIK010012856">
    <property type="protein sequence ID" value="MCE3216239.1"/>
    <property type="molecule type" value="Genomic_DNA"/>
</dbReference>
<evidence type="ECO:0000313" key="2">
    <source>
        <dbReference type="EMBL" id="MCE3216239.1"/>
    </source>
</evidence>
<proteinExistence type="predicted"/>
<accession>A0ABS8WXN2</accession>
<evidence type="ECO:0000256" key="1">
    <source>
        <dbReference type="SAM" id="MobiDB-lite"/>
    </source>
</evidence>
<evidence type="ECO:0000313" key="3">
    <source>
        <dbReference type="Proteomes" id="UP000823775"/>
    </source>
</evidence>
<reference evidence="2 3" key="1">
    <citation type="journal article" date="2021" name="BMC Genomics">
        <title>Datura genome reveals duplications of psychoactive alkaloid biosynthetic genes and high mutation rate following tissue culture.</title>
        <authorList>
            <person name="Rajewski A."/>
            <person name="Carter-House D."/>
            <person name="Stajich J."/>
            <person name="Litt A."/>
        </authorList>
    </citation>
    <scope>NUCLEOTIDE SEQUENCE [LARGE SCALE GENOMIC DNA]</scope>
    <source>
        <strain evidence="2">AR-01</strain>
    </source>
</reference>
<feature type="region of interest" description="Disordered" evidence="1">
    <location>
        <begin position="1"/>
        <end position="65"/>
    </location>
</feature>